<feature type="non-terminal residue" evidence="4">
    <location>
        <position position="28"/>
    </location>
</feature>
<organism evidence="4 8">
    <name type="scientific">Nitrosospira multiformis</name>
    <dbReference type="NCBI Taxonomy" id="1231"/>
    <lineage>
        <taxon>Bacteria</taxon>
        <taxon>Pseudomonadati</taxon>
        <taxon>Pseudomonadota</taxon>
        <taxon>Betaproteobacteria</taxon>
        <taxon>Nitrosomonadales</taxon>
        <taxon>Nitrosomonadaceae</taxon>
        <taxon>Nitrosospira</taxon>
    </lineage>
</organism>
<evidence type="ECO:0000313" key="5">
    <source>
        <dbReference type="EMBL" id="PTQ79371.1"/>
    </source>
</evidence>
<dbReference type="EMBL" id="QAOK01000029">
    <property type="protein sequence ID" value="PTQ79371.1"/>
    <property type="molecule type" value="Genomic_DNA"/>
</dbReference>
<dbReference type="EMBL" id="QAOK01000052">
    <property type="protein sequence ID" value="PTQ77500.1"/>
    <property type="molecule type" value="Genomic_DNA"/>
</dbReference>
<dbReference type="AlphaFoldDB" id="A0A2T5I3N5"/>
<evidence type="ECO:0000313" key="3">
    <source>
        <dbReference type="EMBL" id="PTQ77500.1"/>
    </source>
</evidence>
<comment type="caution">
    <text evidence="4">The sequence shown here is derived from an EMBL/GenBank/DDBJ whole genome shotgun (WGS) entry which is preliminary data.</text>
</comment>
<dbReference type="EMBL" id="QAOK01000014">
    <property type="protein sequence ID" value="PTQ80737.1"/>
    <property type="molecule type" value="Genomic_DNA"/>
</dbReference>
<sequence>MSPIDSILGIDGLVVQSVKRAQGIHVWA</sequence>
<evidence type="ECO:0000313" key="8">
    <source>
        <dbReference type="Proteomes" id="UP000244152"/>
    </source>
</evidence>
<dbReference type="Proteomes" id="UP000244152">
    <property type="component" value="Unassembled WGS sequence"/>
</dbReference>
<evidence type="ECO:0000313" key="1">
    <source>
        <dbReference type="EMBL" id="PTQ76187.1"/>
    </source>
</evidence>
<protein>
    <submittedName>
        <fullName evidence="4">Uncharacterized protein</fullName>
    </submittedName>
</protein>
<dbReference type="EMBL" id="QAOK01000074">
    <property type="protein sequence ID" value="PTQ76187.1"/>
    <property type="molecule type" value="Genomic_DNA"/>
</dbReference>
<dbReference type="EMBL" id="QAOK01000056">
    <property type="protein sequence ID" value="PTQ77199.1"/>
    <property type="molecule type" value="Genomic_DNA"/>
</dbReference>
<evidence type="ECO:0000313" key="6">
    <source>
        <dbReference type="EMBL" id="PTQ80737.1"/>
    </source>
</evidence>
<accession>A0A2T5I3N5</accession>
<reference evidence="4 8" key="1">
    <citation type="submission" date="2018-04" db="EMBL/GenBank/DDBJ databases">
        <title>Active sludge and wastewater microbial communities from Klosterneuburg, Austria.</title>
        <authorList>
            <person name="Wagner M."/>
        </authorList>
    </citation>
    <scope>NUCLEOTIDE SEQUENCE [LARGE SCALE GENOMIC DNA]</scope>
    <source>
        <strain evidence="4 8">Nl12</strain>
    </source>
</reference>
<evidence type="ECO:0000313" key="2">
    <source>
        <dbReference type="EMBL" id="PTQ77199.1"/>
    </source>
</evidence>
<name>A0A2T5I3N5_9PROT</name>
<evidence type="ECO:0000313" key="4">
    <source>
        <dbReference type="EMBL" id="PTQ78432.1"/>
    </source>
</evidence>
<dbReference type="EMBL" id="QAOK01000042">
    <property type="protein sequence ID" value="PTQ78432.1"/>
    <property type="molecule type" value="Genomic_DNA"/>
</dbReference>
<dbReference type="EMBL" id="QAOK01000012">
    <property type="protein sequence ID" value="PTQ81052.1"/>
    <property type="molecule type" value="Genomic_DNA"/>
</dbReference>
<evidence type="ECO:0000313" key="7">
    <source>
        <dbReference type="EMBL" id="PTQ81052.1"/>
    </source>
</evidence>
<proteinExistence type="predicted"/>
<gene>
    <name evidence="7" type="ORF">C8R21_11298</name>
    <name evidence="6" type="ORF">C8R21_11485</name>
    <name evidence="5" type="ORF">C8R21_12935</name>
    <name evidence="4" type="ORF">C8R21_14211</name>
    <name evidence="3" type="ORF">C8R21_1529</name>
    <name evidence="2" type="ORF">C8R21_1561</name>
    <name evidence="1" type="ORF">C8R21_1742</name>
</gene>